<dbReference type="AlphaFoldDB" id="A0A7N0V1Z5"/>
<evidence type="ECO:0000313" key="2">
    <source>
        <dbReference type="EnsemblPlants" id="Kaladp0095s0111.2.v1.1"/>
    </source>
</evidence>
<reference evidence="2" key="1">
    <citation type="submission" date="2021-01" db="UniProtKB">
        <authorList>
            <consortium name="EnsemblPlants"/>
        </authorList>
    </citation>
    <scope>IDENTIFICATION</scope>
</reference>
<protein>
    <submittedName>
        <fullName evidence="2">Uncharacterized protein</fullName>
    </submittedName>
</protein>
<feature type="region of interest" description="Disordered" evidence="1">
    <location>
        <begin position="148"/>
        <end position="181"/>
    </location>
</feature>
<keyword evidence="3" id="KW-1185">Reference proteome</keyword>
<accession>A0A7N0V1Z5</accession>
<dbReference type="Proteomes" id="UP000594263">
    <property type="component" value="Unplaced"/>
</dbReference>
<organism evidence="2 3">
    <name type="scientific">Kalanchoe fedtschenkoi</name>
    <name type="common">Lavender scallops</name>
    <name type="synonym">South American air plant</name>
    <dbReference type="NCBI Taxonomy" id="63787"/>
    <lineage>
        <taxon>Eukaryota</taxon>
        <taxon>Viridiplantae</taxon>
        <taxon>Streptophyta</taxon>
        <taxon>Embryophyta</taxon>
        <taxon>Tracheophyta</taxon>
        <taxon>Spermatophyta</taxon>
        <taxon>Magnoliopsida</taxon>
        <taxon>eudicotyledons</taxon>
        <taxon>Gunneridae</taxon>
        <taxon>Pentapetalae</taxon>
        <taxon>Saxifragales</taxon>
        <taxon>Crassulaceae</taxon>
        <taxon>Kalanchoe</taxon>
    </lineage>
</organism>
<feature type="compositionally biased region" description="Polar residues" evidence="1">
    <location>
        <begin position="148"/>
        <end position="158"/>
    </location>
</feature>
<dbReference type="Gramene" id="Kaladp0095s0111.2.v1.1">
    <property type="protein sequence ID" value="Kaladp0095s0111.2.v1.1"/>
    <property type="gene ID" value="Kaladp0095s0111.v1.1"/>
</dbReference>
<dbReference type="PANTHER" id="PTHR33675:SF1">
    <property type="entry name" value="HOLOCARBOXYLASE SYNTHETASE"/>
    <property type="match status" value="1"/>
</dbReference>
<proteinExistence type="predicted"/>
<dbReference type="EnsemblPlants" id="Kaladp0095s0111.2.v1.1">
    <property type="protein sequence ID" value="Kaladp0095s0111.2.v1.1"/>
    <property type="gene ID" value="Kaladp0095s0111.v1.1"/>
</dbReference>
<evidence type="ECO:0000313" key="3">
    <source>
        <dbReference type="Proteomes" id="UP000594263"/>
    </source>
</evidence>
<sequence length="181" mass="20283">MAKKRKADATRLDEADRNLYANFRGAANALSQLYSQTINQQRLSFHSGERHAMDEIEYGTDDAIPTFPSPFGNHHSETVTQPSQMDTPISCNIPPPANVGFDQQAKNSMFPNALSSPVRLSLQQYHLTDHSDYYSDVHSPDNRLSVNLTNNQSQRQSRPNPPHIPEDYADMQTDIPGQKSA</sequence>
<name>A0A7N0V1Z5_KALFE</name>
<evidence type="ECO:0000256" key="1">
    <source>
        <dbReference type="SAM" id="MobiDB-lite"/>
    </source>
</evidence>
<dbReference type="PANTHER" id="PTHR33675">
    <property type="entry name" value="NUCLEAR RECEPTOR FAMILY 2 GROUP C PROTEIN"/>
    <property type="match status" value="1"/>
</dbReference>